<organism evidence="1 2">
    <name type="scientific">Ancylostoma ceylanicum</name>
    <dbReference type="NCBI Taxonomy" id="53326"/>
    <lineage>
        <taxon>Eukaryota</taxon>
        <taxon>Metazoa</taxon>
        <taxon>Ecdysozoa</taxon>
        <taxon>Nematoda</taxon>
        <taxon>Chromadorea</taxon>
        <taxon>Rhabditida</taxon>
        <taxon>Rhabditina</taxon>
        <taxon>Rhabditomorpha</taxon>
        <taxon>Strongyloidea</taxon>
        <taxon>Ancylostomatidae</taxon>
        <taxon>Ancylostomatinae</taxon>
        <taxon>Ancylostoma</taxon>
    </lineage>
</organism>
<accession>A0A016U1F3</accession>
<gene>
    <name evidence="1" type="primary">Acey_s0065.g3685</name>
    <name evidence="1" type="ORF">Y032_0065g3685</name>
</gene>
<protein>
    <submittedName>
        <fullName evidence="1">Uncharacterized protein</fullName>
    </submittedName>
</protein>
<comment type="caution">
    <text evidence="1">The sequence shown here is derived from an EMBL/GenBank/DDBJ whole genome shotgun (WGS) entry which is preliminary data.</text>
</comment>
<evidence type="ECO:0000313" key="1">
    <source>
        <dbReference type="EMBL" id="EYC08687.1"/>
    </source>
</evidence>
<proteinExistence type="predicted"/>
<keyword evidence="2" id="KW-1185">Reference proteome</keyword>
<dbReference type="EMBL" id="JARK01001401">
    <property type="protein sequence ID" value="EYC08687.1"/>
    <property type="molecule type" value="Genomic_DNA"/>
</dbReference>
<sequence length="88" mass="9594">MMTWSAGKRGRLDRLGGLGWTGLTHVNGGGARIISGIKASRNASCPTFSSELLEPTVSMFHINVDYEFTLGNNRPIKRQLSSMLSSPR</sequence>
<dbReference type="AlphaFoldDB" id="A0A016U1F3"/>
<reference evidence="2" key="1">
    <citation type="journal article" date="2015" name="Nat. Genet.">
        <title>The genome and transcriptome of the zoonotic hookworm Ancylostoma ceylanicum identify infection-specific gene families.</title>
        <authorList>
            <person name="Schwarz E.M."/>
            <person name="Hu Y."/>
            <person name="Antoshechkin I."/>
            <person name="Miller M.M."/>
            <person name="Sternberg P.W."/>
            <person name="Aroian R.V."/>
        </authorList>
    </citation>
    <scope>NUCLEOTIDE SEQUENCE</scope>
    <source>
        <strain evidence="2">HY135</strain>
    </source>
</reference>
<name>A0A016U1F3_9BILA</name>
<dbReference type="Proteomes" id="UP000024635">
    <property type="component" value="Unassembled WGS sequence"/>
</dbReference>
<evidence type="ECO:0000313" key="2">
    <source>
        <dbReference type="Proteomes" id="UP000024635"/>
    </source>
</evidence>